<evidence type="ECO:0000313" key="1">
    <source>
        <dbReference type="EMBL" id="KAA3480339.1"/>
    </source>
</evidence>
<organism evidence="1 2">
    <name type="scientific">Gossypium australe</name>
    <dbReference type="NCBI Taxonomy" id="47621"/>
    <lineage>
        <taxon>Eukaryota</taxon>
        <taxon>Viridiplantae</taxon>
        <taxon>Streptophyta</taxon>
        <taxon>Embryophyta</taxon>
        <taxon>Tracheophyta</taxon>
        <taxon>Spermatophyta</taxon>
        <taxon>Magnoliopsida</taxon>
        <taxon>eudicotyledons</taxon>
        <taxon>Gunneridae</taxon>
        <taxon>Pentapetalae</taxon>
        <taxon>rosids</taxon>
        <taxon>malvids</taxon>
        <taxon>Malvales</taxon>
        <taxon>Malvaceae</taxon>
        <taxon>Malvoideae</taxon>
        <taxon>Gossypium</taxon>
    </lineage>
</organism>
<dbReference type="Proteomes" id="UP000325315">
    <property type="component" value="Unassembled WGS sequence"/>
</dbReference>
<name>A0A5B6WF23_9ROSI</name>
<reference evidence="2" key="1">
    <citation type="journal article" date="2019" name="Plant Biotechnol. J.">
        <title>Genome sequencing of the Australian wild diploid species Gossypium australe highlights disease resistance and delayed gland morphogenesis.</title>
        <authorList>
            <person name="Cai Y."/>
            <person name="Cai X."/>
            <person name="Wang Q."/>
            <person name="Wang P."/>
            <person name="Zhang Y."/>
            <person name="Cai C."/>
            <person name="Xu Y."/>
            <person name="Wang K."/>
            <person name="Zhou Z."/>
            <person name="Wang C."/>
            <person name="Geng S."/>
            <person name="Li B."/>
            <person name="Dong Q."/>
            <person name="Hou Y."/>
            <person name="Wang H."/>
            <person name="Ai P."/>
            <person name="Liu Z."/>
            <person name="Yi F."/>
            <person name="Sun M."/>
            <person name="An G."/>
            <person name="Cheng J."/>
            <person name="Zhang Y."/>
            <person name="Shi Q."/>
            <person name="Xie Y."/>
            <person name="Shi X."/>
            <person name="Chang Y."/>
            <person name="Huang F."/>
            <person name="Chen Y."/>
            <person name="Hong S."/>
            <person name="Mi L."/>
            <person name="Sun Q."/>
            <person name="Zhang L."/>
            <person name="Zhou B."/>
            <person name="Peng R."/>
            <person name="Zhang X."/>
            <person name="Liu F."/>
        </authorList>
    </citation>
    <scope>NUCLEOTIDE SEQUENCE [LARGE SCALE GENOMIC DNA]</scope>
    <source>
        <strain evidence="2">cv. PA1801</strain>
    </source>
</reference>
<dbReference type="OrthoDB" id="10574074at2759"/>
<gene>
    <name evidence="1" type="ORF">EPI10_020781</name>
</gene>
<keyword evidence="2" id="KW-1185">Reference proteome</keyword>
<accession>A0A5B6WF23</accession>
<dbReference type="EMBL" id="SMMG02000003">
    <property type="protein sequence ID" value="KAA3480339.1"/>
    <property type="molecule type" value="Genomic_DNA"/>
</dbReference>
<proteinExistence type="predicted"/>
<protein>
    <submittedName>
        <fullName evidence="1">Uncharacterized protein</fullName>
    </submittedName>
</protein>
<comment type="caution">
    <text evidence="1">The sequence shown here is derived from an EMBL/GenBank/DDBJ whole genome shotgun (WGS) entry which is preliminary data.</text>
</comment>
<dbReference type="AlphaFoldDB" id="A0A5B6WF23"/>
<evidence type="ECO:0000313" key="2">
    <source>
        <dbReference type="Proteomes" id="UP000325315"/>
    </source>
</evidence>
<sequence length="95" mass="10626">MVVFCLLELVFSTNENIWANPQHFNASLSSWLVSISNSSRLSLFAASLPRMLHVVFCQCLPQPHPAYQTDILSAVGGIMRVSEWTTLQNSVAQQF</sequence>